<dbReference type="PROSITE" id="PS50112">
    <property type="entry name" value="PAS"/>
    <property type="match status" value="2"/>
</dbReference>
<evidence type="ECO:0000313" key="5">
    <source>
        <dbReference type="EMBL" id="AGW14688.1"/>
    </source>
</evidence>
<sequence>MRLALAVLALLLCSTPARAQEATSIVYNAGVAPLKFEDAAGLPAGILPDIWRLWAEKTGRAIQFLRTETFNESLEMVKDGRAALNAGLFRTPEREAFLEFSDPVFTLNYFVFTHPSIKMATSLYELQGMVVGVPQGGFTRDLVSISIPAHLIREYPSNEALFQAALRGEIKAFVSTELALLYFLDQNRLANTFGYDKAAPLSSQTYCAAARKGDTARIAEVNAGLARISEAERAALLQRWLVSGVKTIPPALAGMLTVEEREFLARKRVLTVHNESDWAPFNFQENGAPRGFSIDYIRLLAEKTGLEVEFISGFSWDQYQEMLRAGQLDVMMNIVITPDRSEYMTFTPSYVDMARMLYTRKDEPHMGAIADLFGKRFAVPKGFYYQELLAAYPEIEIVEVRDTTEAVLAVSSGRADLLLAPMPVVNYLSEQLQVTNLEVGGMVPELDPGPTPGGAVPLHMAISRNQAMLAEILTKGMTLITPAEVAALKAAWLTPRAGEAAEPQLRFTPAQEAWLRAHPSFRMAASTDWPPFELTTATGTYGGVIPEYVQWLQQALSITMQPVSGMLWPEALQAARDGRIDILPAVTPNDERRAFLHFTRPYLTLPIVIATRDDADYVDSLERLAGKPLAVVRDHIVQHYLERDHPDIPLLLTDTSEEAVRAVVDGRAFALVENGAVLHYLERRLGLKNLKVAGPTPYTYELAMAVRQDLPELAAILDQALAAVPETDRTVFYERWINVHFERTVDWTAVRRVGLTLAVFVGGILVAVFIWNRRLAREVAVRTRAEEALRDAEARSRLVLESAGEGIFGMDANGALLFINTAACEMLGLDHDDAIGQDVHALIHHSHADGTPYPREQSPMHRSCTQSVVHRIENEVLWRADGTSFPAEYTTAPLRKGEDIAGAVVTFRNITERLATRRALAEKQNFLQSVIDNSSALIYVKDLQGRYILGNQTWRRTSAAAFAEPIGLTDADLFPEALARQLQENDRTVIESLRPHSWEEIVTNSQGERIDYYSIKFPLLDADGKPYAVCGMSTDITERKKTEAALQESEKRHRVIFEKSPLGMILFSKDGTIMDCNDKFVELMGSPREKLIGFNTARQSTPNMRATLRRALDGEATVFEDEYTSVTGGRTMVLRASFNPINPNTRPTGVIATVEDITERRRIEQQLRSNFEELERFNRLVVGREERMIQLKQEINTLLAAQGLAGKYNIVQ</sequence>
<feature type="domain" description="PAS" evidence="3">
    <location>
        <begin position="792"/>
        <end position="844"/>
    </location>
</feature>
<dbReference type="STRING" id="1121448.DGI_2963"/>
<dbReference type="SUPFAM" id="SSF55785">
    <property type="entry name" value="PYP-like sensor domain (PAS domain)"/>
    <property type="match status" value="3"/>
</dbReference>
<feature type="domain" description="PAC" evidence="4">
    <location>
        <begin position="870"/>
        <end position="922"/>
    </location>
</feature>
<dbReference type="Pfam" id="PF00989">
    <property type="entry name" value="PAS"/>
    <property type="match status" value="1"/>
</dbReference>
<dbReference type="SUPFAM" id="SSF53850">
    <property type="entry name" value="Periplasmic binding protein-like II"/>
    <property type="match status" value="3"/>
</dbReference>
<dbReference type="CDD" id="cd00130">
    <property type="entry name" value="PAS"/>
    <property type="match status" value="2"/>
</dbReference>
<dbReference type="Proteomes" id="UP000016587">
    <property type="component" value="Chromosome"/>
</dbReference>
<gene>
    <name evidence="5" type="ORF">DGI_2963</name>
</gene>
<dbReference type="KEGG" id="dgg:DGI_2963"/>
<dbReference type="CDD" id="cd13706">
    <property type="entry name" value="PBP2_HisK_like_1"/>
    <property type="match status" value="1"/>
</dbReference>
<accession>T2GEI5</accession>
<organism evidence="5 6">
    <name type="scientific">Megalodesulfovibrio gigas (strain ATCC 19364 / DSM 1382 / NCIMB 9332 / VKM B-1759)</name>
    <name type="common">Desulfovibrio gigas</name>
    <dbReference type="NCBI Taxonomy" id="1121448"/>
    <lineage>
        <taxon>Bacteria</taxon>
        <taxon>Pseudomonadati</taxon>
        <taxon>Thermodesulfobacteriota</taxon>
        <taxon>Desulfovibrionia</taxon>
        <taxon>Desulfovibrionales</taxon>
        <taxon>Desulfovibrionaceae</taxon>
        <taxon>Megalodesulfovibrio</taxon>
    </lineage>
</organism>
<feature type="domain" description="PAC" evidence="4">
    <location>
        <begin position="996"/>
        <end position="1048"/>
    </location>
</feature>
<dbReference type="InterPro" id="IPR000700">
    <property type="entry name" value="PAS-assoc_C"/>
</dbReference>
<dbReference type="AlphaFoldDB" id="T2GEI5"/>
<dbReference type="InterPro" id="IPR035965">
    <property type="entry name" value="PAS-like_dom_sf"/>
</dbReference>
<dbReference type="Gene3D" id="3.40.190.10">
    <property type="entry name" value="Periplasmic binding protein-like II"/>
    <property type="match status" value="6"/>
</dbReference>
<feature type="domain" description="PAC" evidence="4">
    <location>
        <begin position="1117"/>
        <end position="1169"/>
    </location>
</feature>
<evidence type="ECO:0000256" key="2">
    <source>
        <dbReference type="SAM" id="SignalP"/>
    </source>
</evidence>
<protein>
    <submittedName>
        <fullName evidence="5">Putative L,D-transpeptidase</fullName>
    </submittedName>
</protein>
<dbReference type="CDD" id="cd01007">
    <property type="entry name" value="PBP2_BvgS_HisK_like"/>
    <property type="match status" value="2"/>
</dbReference>
<dbReference type="Gene3D" id="3.30.450.20">
    <property type="entry name" value="PAS domain"/>
    <property type="match status" value="3"/>
</dbReference>
<dbReference type="PROSITE" id="PS50113">
    <property type="entry name" value="PAC"/>
    <property type="match status" value="3"/>
</dbReference>
<dbReference type="SMART" id="SM00091">
    <property type="entry name" value="PAS"/>
    <property type="match status" value="3"/>
</dbReference>
<dbReference type="InterPro" id="IPR001638">
    <property type="entry name" value="Solute-binding_3/MltF_N"/>
</dbReference>
<dbReference type="eggNOG" id="COG2202">
    <property type="taxonomic scope" value="Bacteria"/>
</dbReference>
<evidence type="ECO:0000259" key="4">
    <source>
        <dbReference type="PROSITE" id="PS50113"/>
    </source>
</evidence>
<feature type="domain" description="PAS" evidence="3">
    <location>
        <begin position="1049"/>
        <end position="1093"/>
    </location>
</feature>
<dbReference type="HOGENOM" id="CLU_269574_0_0_7"/>
<dbReference type="InterPro" id="IPR013767">
    <property type="entry name" value="PAS_fold"/>
</dbReference>
<feature type="chain" id="PRO_5004588389" evidence="2">
    <location>
        <begin position="20"/>
        <end position="1212"/>
    </location>
</feature>
<dbReference type="PANTHER" id="PTHR35936">
    <property type="entry name" value="MEMBRANE-BOUND LYTIC MUREIN TRANSGLYCOSYLASE F"/>
    <property type="match status" value="1"/>
</dbReference>
<evidence type="ECO:0000259" key="3">
    <source>
        <dbReference type="PROSITE" id="PS50112"/>
    </source>
</evidence>
<dbReference type="InterPro" id="IPR000014">
    <property type="entry name" value="PAS"/>
</dbReference>
<dbReference type="SMART" id="SM00086">
    <property type="entry name" value="PAC"/>
    <property type="match status" value="3"/>
</dbReference>
<feature type="signal peptide" evidence="2">
    <location>
        <begin position="1"/>
        <end position="19"/>
    </location>
</feature>
<name>T2GEI5_MEGG1</name>
<keyword evidence="1 2" id="KW-0732">Signal</keyword>
<keyword evidence="6" id="KW-1185">Reference proteome</keyword>
<reference evidence="5 6" key="1">
    <citation type="journal article" date="2013" name="J. Bacteriol.">
        <title>Roles of HynAB and Ech, the only two hydrogenases found in the model sulfate reducer Desulfovibrio gigas.</title>
        <authorList>
            <person name="Morais-Silva F.O."/>
            <person name="Santos C.I."/>
            <person name="Rodrigues R."/>
            <person name="Pereira I.A."/>
            <person name="Rodrigues-Pousada C."/>
        </authorList>
    </citation>
    <scope>NUCLEOTIDE SEQUENCE [LARGE SCALE GENOMIC DNA]</scope>
    <source>
        <strain evidence="6">ATCC 19364 / DSM 1382 / NCIMB 9332 / VKM B-1759</strain>
    </source>
</reference>
<dbReference type="InterPro" id="IPR013656">
    <property type="entry name" value="PAS_4"/>
</dbReference>
<dbReference type="SMART" id="SM00062">
    <property type="entry name" value="PBPb"/>
    <property type="match status" value="3"/>
</dbReference>
<dbReference type="Pfam" id="PF00497">
    <property type="entry name" value="SBP_bac_3"/>
    <property type="match status" value="3"/>
</dbReference>
<dbReference type="RefSeq" id="WP_021761748.1">
    <property type="nucleotide sequence ID" value="NC_022444.1"/>
</dbReference>
<dbReference type="Pfam" id="PF08448">
    <property type="entry name" value="PAS_4"/>
    <property type="match status" value="2"/>
</dbReference>
<dbReference type="GO" id="GO:0006355">
    <property type="term" value="P:regulation of DNA-templated transcription"/>
    <property type="evidence" value="ECO:0007669"/>
    <property type="project" value="InterPro"/>
</dbReference>
<evidence type="ECO:0000256" key="1">
    <source>
        <dbReference type="ARBA" id="ARBA00022729"/>
    </source>
</evidence>
<reference evidence="6" key="2">
    <citation type="submission" date="2013-07" db="EMBL/GenBank/DDBJ databases">
        <authorList>
            <person name="Morais-Silva F.O."/>
            <person name="Rezende A.M."/>
            <person name="Pimentel C."/>
            <person name="Resende D.M."/>
            <person name="Santos C.I."/>
            <person name="Clemente C."/>
            <person name="de Oliveira L.M."/>
            <person name="da Silva S.M."/>
            <person name="Costa D.A."/>
            <person name="Varela-Raposo A."/>
            <person name="Horacio E.C.A."/>
            <person name="Matos M."/>
            <person name="Flores O."/>
            <person name="Ruiz J.C."/>
            <person name="Rodrigues-Pousada C."/>
        </authorList>
    </citation>
    <scope>NUCLEOTIDE SEQUENCE [LARGE SCALE GENOMIC DNA]</scope>
    <source>
        <strain evidence="6">ATCC 19364 / DSM 1382 / NCIMB 9332 / VKM B-1759</strain>
    </source>
</reference>
<dbReference type="PATRIC" id="fig|1121448.10.peg.2925"/>
<proteinExistence type="predicted"/>
<dbReference type="InterPro" id="IPR001610">
    <property type="entry name" value="PAC"/>
</dbReference>
<dbReference type="OrthoDB" id="5436917at2"/>
<dbReference type="eggNOG" id="COG3829">
    <property type="taxonomic scope" value="Bacteria"/>
</dbReference>
<evidence type="ECO:0000313" key="6">
    <source>
        <dbReference type="Proteomes" id="UP000016587"/>
    </source>
</evidence>
<dbReference type="NCBIfam" id="TIGR00229">
    <property type="entry name" value="sensory_box"/>
    <property type="match status" value="3"/>
</dbReference>
<dbReference type="eggNOG" id="COG0834">
    <property type="taxonomic scope" value="Bacteria"/>
</dbReference>
<dbReference type="EMBL" id="CP006585">
    <property type="protein sequence ID" value="AGW14688.1"/>
    <property type="molecule type" value="Genomic_DNA"/>
</dbReference>